<proteinExistence type="predicted"/>
<accession>A0AAU8ENB8</accession>
<dbReference type="RefSeq" id="WP_353710941.1">
    <property type="nucleotide sequence ID" value="NZ_CP159279.1"/>
</dbReference>
<sequence length="65" mass="6879">MESTGMMALFLAGSDNLATSALPQAPTVVEESAPRSGAWHTFRGRTASALHRLAWAVEPKVPGSR</sequence>
<organism evidence="1">
    <name type="scientific">Arthrobacter sp. K5</name>
    <dbReference type="NCBI Taxonomy" id="2839623"/>
    <lineage>
        <taxon>Bacteria</taxon>
        <taxon>Bacillati</taxon>
        <taxon>Actinomycetota</taxon>
        <taxon>Actinomycetes</taxon>
        <taxon>Micrococcales</taxon>
        <taxon>Micrococcaceae</taxon>
        <taxon>Arthrobacter</taxon>
    </lineage>
</organism>
<protein>
    <submittedName>
        <fullName evidence="1">Uncharacterized protein</fullName>
    </submittedName>
</protein>
<dbReference type="EMBL" id="CP159279">
    <property type="protein sequence ID" value="XCH10307.1"/>
    <property type="molecule type" value="Genomic_DNA"/>
</dbReference>
<name>A0AAU8ENB8_9MICC</name>
<evidence type="ECO:0000313" key="1">
    <source>
        <dbReference type="EMBL" id="XCH10307.1"/>
    </source>
</evidence>
<reference evidence="1" key="1">
    <citation type="submission" date="2024-06" db="EMBL/GenBank/DDBJ databases">
        <title>Biodegradation of dimethachlon by Arthrobacter sp. K5: mechanistic insights and ecological implications.</title>
        <authorList>
            <person name="Hu S."/>
            <person name="Lu P."/>
        </authorList>
    </citation>
    <scope>NUCLEOTIDE SEQUENCE</scope>
    <source>
        <strain evidence="1">K5</strain>
    </source>
</reference>
<dbReference type="AlphaFoldDB" id="A0AAU8ENB8"/>
<gene>
    <name evidence="1" type="ORF">ABRP34_15890</name>
</gene>